<dbReference type="PANTHER" id="PTHR33664">
    <property type="entry name" value="RCG26366"/>
    <property type="match status" value="1"/>
</dbReference>
<evidence type="ECO:0000313" key="2">
    <source>
        <dbReference type="EMBL" id="CEK99375.1"/>
    </source>
</evidence>
<dbReference type="InterPro" id="IPR058843">
    <property type="entry name" value="PH_DAAF9"/>
</dbReference>
<feature type="non-terminal residue" evidence="2">
    <location>
        <position position="166"/>
    </location>
</feature>
<dbReference type="AlphaFoldDB" id="A0A0B7C4J5"/>
<proteinExistence type="predicted"/>
<name>A0A0B7C4J5_9EUPU</name>
<dbReference type="InterPro" id="IPR040342">
    <property type="entry name" value="DNAAF9"/>
</dbReference>
<sequence>YGSFALHGSNVSNISFYDGNSMSQVAMLIVEIKLTDVLIDSIPPHLSAECDDRGIGQIIFAFSPHSKAYSQLYGNILPTWKSGSQFPSVERLEYLDSHLGLLHTYLQNQLSLLTPTASSITGLKKIEFEMPGLFSFLEHLNKSCGLHGSVTNGVFQTLTGTSDTNE</sequence>
<dbReference type="Pfam" id="PF26246">
    <property type="entry name" value="PH_DAAF9"/>
    <property type="match status" value="1"/>
</dbReference>
<feature type="domain" description="DAAF9 PH" evidence="1">
    <location>
        <begin position="1"/>
        <end position="141"/>
    </location>
</feature>
<dbReference type="PANTHER" id="PTHR33664:SF1">
    <property type="entry name" value="DYNEIN AXONEMAL ASSEMBLY FACTOR 9"/>
    <property type="match status" value="1"/>
</dbReference>
<protein>
    <recommendedName>
        <fullName evidence="1">DAAF9 PH domain-containing protein</fullName>
    </recommendedName>
</protein>
<accession>A0A0B7C4J5</accession>
<evidence type="ECO:0000259" key="1">
    <source>
        <dbReference type="Pfam" id="PF26246"/>
    </source>
</evidence>
<organism evidence="2">
    <name type="scientific">Arion vulgaris</name>
    <dbReference type="NCBI Taxonomy" id="1028688"/>
    <lineage>
        <taxon>Eukaryota</taxon>
        <taxon>Metazoa</taxon>
        <taxon>Spiralia</taxon>
        <taxon>Lophotrochozoa</taxon>
        <taxon>Mollusca</taxon>
        <taxon>Gastropoda</taxon>
        <taxon>Heterobranchia</taxon>
        <taxon>Euthyneura</taxon>
        <taxon>Panpulmonata</taxon>
        <taxon>Eupulmonata</taxon>
        <taxon>Stylommatophora</taxon>
        <taxon>Helicina</taxon>
        <taxon>Arionoidea</taxon>
        <taxon>Arionidae</taxon>
        <taxon>Arion</taxon>
    </lineage>
</organism>
<feature type="non-terminal residue" evidence="2">
    <location>
        <position position="1"/>
    </location>
</feature>
<dbReference type="EMBL" id="HACG01052504">
    <property type="protein sequence ID" value="CEK99375.1"/>
    <property type="molecule type" value="Transcribed_RNA"/>
</dbReference>
<reference evidence="2" key="1">
    <citation type="submission" date="2014-12" db="EMBL/GenBank/DDBJ databases">
        <title>Insight into the proteome of Arion vulgaris.</title>
        <authorList>
            <person name="Aradska J."/>
            <person name="Bulat T."/>
            <person name="Smidak R."/>
            <person name="Sarate P."/>
            <person name="Gangsoo J."/>
            <person name="Sialana F."/>
            <person name="Bilban M."/>
            <person name="Lubec G."/>
        </authorList>
    </citation>
    <scope>NUCLEOTIDE SEQUENCE</scope>
    <source>
        <tissue evidence="2">Skin</tissue>
    </source>
</reference>
<gene>
    <name evidence="2" type="primary">ORF221125</name>
</gene>